<dbReference type="GeneID" id="26630767"/>
<keyword evidence="2" id="KW-1185">Reference proteome</keyword>
<dbReference type="RefSeq" id="YP_009204077.1">
    <property type="nucleotide sequence ID" value="NC_028859.1"/>
</dbReference>
<dbReference type="KEGG" id="vg:26630767"/>
<protein>
    <submittedName>
        <fullName evidence="1">Uncharacterized protein</fullName>
    </submittedName>
</protein>
<organism evidence="1 2">
    <name type="scientific">Staphylococcus phage B166</name>
    <dbReference type="NCBI Taxonomy" id="1636204"/>
    <lineage>
        <taxon>Viruses</taxon>
        <taxon>Duplodnaviria</taxon>
        <taxon>Heunggongvirae</taxon>
        <taxon>Uroviricota</taxon>
        <taxon>Caudoviricetes</taxon>
        <taxon>Azeredovirinae</taxon>
        <taxon>Phietavirus</taxon>
        <taxon>Phietavirus B166</taxon>
    </lineage>
</organism>
<name>A0A0E3TAI0_9CAUD</name>
<proteinExistence type="predicted"/>
<dbReference type="EMBL" id="KP893289">
    <property type="protein sequence ID" value="AKC04661.1"/>
    <property type="molecule type" value="Genomic_DNA"/>
</dbReference>
<reference evidence="1 2" key="1">
    <citation type="journal article" date="2015" name="Virus Genes">
        <title>Complete genome analysis of two new bacteriophages isolated from impetigo strains of Staphylococcus aureus.</title>
        <authorList>
            <person name="Botka T."/>
            <person name="Ruzickova V."/>
            <person name="Konecna H."/>
            <person name="Pantucek R."/>
            <person name="Rychlik I."/>
            <person name="Zdrahal Z."/>
            <person name="Petras P."/>
            <person name="Doskar J."/>
        </authorList>
    </citation>
    <scope>NUCLEOTIDE SEQUENCE [LARGE SCALE GENOMIC DNA]</scope>
</reference>
<evidence type="ECO:0000313" key="2">
    <source>
        <dbReference type="Proteomes" id="UP000033301"/>
    </source>
</evidence>
<accession>A0A0E3TAI0</accession>
<evidence type="ECO:0000313" key="1">
    <source>
        <dbReference type="EMBL" id="AKC04661.1"/>
    </source>
</evidence>
<sequence length="107" mass="12708">MTARYLGYIPEHELLALTPAEWRDWLIGGQDRYLDQRQLLIEQAQANGLVQASKRLTSMIRDIEKQRYEIREPGSYARVQKVRLEEEKRRRELFKEGTRKFLESKGG</sequence>
<reference evidence="2" key="2">
    <citation type="submission" date="2015-03" db="EMBL/GenBank/DDBJ databases">
        <title>Complete genome analysis of two new bacteriophages isolated from impetigo strains of Staphylococcus aureus.</title>
        <authorList>
            <person name="Botka T."/>
            <person name="Ruzickova V."/>
            <person name="Konecna H."/>
            <person name="Pantucek R."/>
            <person name="Rychlik I."/>
            <person name="Zdrahal Z."/>
            <person name="Petras P."/>
            <person name="Doskar J."/>
        </authorList>
    </citation>
    <scope>NUCLEOTIDE SEQUENCE [LARGE SCALE GENOMIC DNA]</scope>
</reference>
<dbReference type="Proteomes" id="UP000033301">
    <property type="component" value="Segment"/>
</dbReference>
<dbReference type="OrthoDB" id="22114at10239"/>